<dbReference type="Proteomes" id="UP001221411">
    <property type="component" value="Unassembled WGS sequence"/>
</dbReference>
<feature type="transmembrane region" description="Helical" evidence="1">
    <location>
        <begin position="96"/>
        <end position="118"/>
    </location>
</feature>
<proteinExistence type="predicted"/>
<protein>
    <submittedName>
        <fullName evidence="2">Uncharacterized protein</fullName>
    </submittedName>
</protein>
<evidence type="ECO:0000313" key="2">
    <source>
        <dbReference type="EMBL" id="MDC0744201.1"/>
    </source>
</evidence>
<name>A0ABT5ER09_9BACT</name>
<feature type="transmembrane region" description="Helical" evidence="1">
    <location>
        <begin position="71"/>
        <end position="90"/>
    </location>
</feature>
<sequence length="232" mass="24563">MRRFFLITQGRALSYAFSSFGLASMAFSAVKGGFWSFLLSPPGLPVAGLALVMLGLSIEETGTVRRIRLGAGLRVFAFVLLLVAGVWAIAEGALGSELVVLGTMLFGLGVAGATTGFVHDKGIVADVRHGQAIRLENISAQFVSLWVRGRDVNVPTSILRGVALARDLDGRGVFVLVRSRDGVVGGDELPWIATTREGETFFLTEHEAGLDAEVLATRLTEAAAAAQEGGYR</sequence>
<keyword evidence="3" id="KW-1185">Reference proteome</keyword>
<keyword evidence="1" id="KW-0812">Transmembrane</keyword>
<organism evidence="2 3">
    <name type="scientific">Polyangium mundeleinium</name>
    <dbReference type="NCBI Taxonomy" id="2995306"/>
    <lineage>
        <taxon>Bacteria</taxon>
        <taxon>Pseudomonadati</taxon>
        <taxon>Myxococcota</taxon>
        <taxon>Polyangia</taxon>
        <taxon>Polyangiales</taxon>
        <taxon>Polyangiaceae</taxon>
        <taxon>Polyangium</taxon>
    </lineage>
</organism>
<gene>
    <name evidence="2" type="ORF">POL67_22915</name>
</gene>
<dbReference type="RefSeq" id="WP_271920473.1">
    <property type="nucleotide sequence ID" value="NZ_JAQNDO010000001.1"/>
</dbReference>
<feature type="transmembrane region" description="Helical" evidence="1">
    <location>
        <begin position="12"/>
        <end position="30"/>
    </location>
</feature>
<evidence type="ECO:0000313" key="3">
    <source>
        <dbReference type="Proteomes" id="UP001221411"/>
    </source>
</evidence>
<comment type="caution">
    <text evidence="2">The sequence shown here is derived from an EMBL/GenBank/DDBJ whole genome shotgun (WGS) entry which is preliminary data.</text>
</comment>
<keyword evidence="1" id="KW-1133">Transmembrane helix</keyword>
<dbReference type="EMBL" id="JAQNDO010000001">
    <property type="protein sequence ID" value="MDC0744201.1"/>
    <property type="molecule type" value="Genomic_DNA"/>
</dbReference>
<reference evidence="2 3" key="1">
    <citation type="submission" date="2022-11" db="EMBL/GenBank/DDBJ databases">
        <title>Minimal conservation of predation-associated metabolite biosynthetic gene clusters underscores biosynthetic potential of Myxococcota including descriptions for ten novel species: Archangium lansinium sp. nov., Myxococcus landrumus sp. nov., Nannocystis bai.</title>
        <authorList>
            <person name="Ahearne A."/>
            <person name="Stevens C."/>
            <person name="Dowd S."/>
        </authorList>
    </citation>
    <scope>NUCLEOTIDE SEQUENCE [LARGE SCALE GENOMIC DNA]</scope>
    <source>
        <strain evidence="2 3">RJM3</strain>
    </source>
</reference>
<accession>A0ABT5ER09</accession>
<keyword evidence="1" id="KW-0472">Membrane</keyword>
<feature type="transmembrane region" description="Helical" evidence="1">
    <location>
        <begin position="42"/>
        <end position="59"/>
    </location>
</feature>
<evidence type="ECO:0000256" key="1">
    <source>
        <dbReference type="SAM" id="Phobius"/>
    </source>
</evidence>